<reference evidence="1" key="1">
    <citation type="submission" date="2015-10" db="EMBL/GenBank/DDBJ databases">
        <title>Daphnia magna gene sets from two clonal populations assembled and annotated with EvidentialGene.</title>
        <authorList>
            <person name="Gilbert D."/>
            <person name="Podicheti R."/>
            <person name="Orsini L."/>
            <person name="Colbourne J."/>
            <person name="Pfrender M."/>
        </authorList>
    </citation>
    <scope>NUCLEOTIDE SEQUENCE</scope>
</reference>
<sequence length="74" mass="8886">MRRLGLLCRRQIKSYRRPLVGESSFSWQTLIISKTKTWRAERETPNGKLKFGKSARRMPLRLLEGFQLSFRIFR</sequence>
<reference evidence="1" key="2">
    <citation type="submission" date="2015-10" db="EMBL/GenBank/DDBJ databases">
        <authorList>
            <person name="Gilbert D.G."/>
        </authorList>
    </citation>
    <scope>NUCLEOTIDE SEQUENCE</scope>
</reference>
<dbReference type="EMBL" id="GDIP01228639">
    <property type="protein sequence ID" value="JAI94762.1"/>
    <property type="molecule type" value="Transcribed_RNA"/>
</dbReference>
<organism evidence="1">
    <name type="scientific">Daphnia magna</name>
    <dbReference type="NCBI Taxonomy" id="35525"/>
    <lineage>
        <taxon>Eukaryota</taxon>
        <taxon>Metazoa</taxon>
        <taxon>Ecdysozoa</taxon>
        <taxon>Arthropoda</taxon>
        <taxon>Crustacea</taxon>
        <taxon>Branchiopoda</taxon>
        <taxon>Diplostraca</taxon>
        <taxon>Cladocera</taxon>
        <taxon>Anomopoda</taxon>
        <taxon>Daphniidae</taxon>
        <taxon>Daphnia</taxon>
    </lineage>
</organism>
<evidence type="ECO:0000313" key="1">
    <source>
        <dbReference type="EMBL" id="JAI94762.1"/>
    </source>
</evidence>
<dbReference type="AlphaFoldDB" id="A0A0P4YPT0"/>
<accession>A0A0P4YPT0</accession>
<name>A0A0P4YPT0_9CRUS</name>
<proteinExistence type="predicted"/>
<protein>
    <submittedName>
        <fullName evidence="1">Uncharacterized protein</fullName>
    </submittedName>
</protein>